<evidence type="ECO:0000256" key="1">
    <source>
        <dbReference type="ARBA" id="ARBA00010641"/>
    </source>
</evidence>
<protein>
    <submittedName>
        <fullName evidence="7">RNA polymerase sigma factor</fullName>
    </submittedName>
</protein>
<dbReference type="EMBL" id="JAPQES010000006">
    <property type="protein sequence ID" value="MCY6372093.1"/>
    <property type="molecule type" value="Genomic_DNA"/>
</dbReference>
<dbReference type="RefSeq" id="WP_268051018.1">
    <property type="nucleotide sequence ID" value="NZ_JAPQES010000006.1"/>
</dbReference>
<dbReference type="InterPro" id="IPR039425">
    <property type="entry name" value="RNA_pol_sigma-70-like"/>
</dbReference>
<keyword evidence="8" id="KW-1185">Reference proteome</keyword>
<dbReference type="InterPro" id="IPR013249">
    <property type="entry name" value="RNA_pol_sigma70_r4_t2"/>
</dbReference>
<dbReference type="PANTHER" id="PTHR43133:SF51">
    <property type="entry name" value="RNA POLYMERASE SIGMA FACTOR"/>
    <property type="match status" value="1"/>
</dbReference>
<dbReference type="InterPro" id="IPR013324">
    <property type="entry name" value="RNA_pol_sigma_r3/r4-like"/>
</dbReference>
<proteinExistence type="inferred from homology"/>
<dbReference type="Pfam" id="PF08281">
    <property type="entry name" value="Sigma70_r4_2"/>
    <property type="match status" value="1"/>
</dbReference>
<evidence type="ECO:0000256" key="2">
    <source>
        <dbReference type="ARBA" id="ARBA00023015"/>
    </source>
</evidence>
<dbReference type="Gene3D" id="1.10.1740.10">
    <property type="match status" value="1"/>
</dbReference>
<name>A0ABT4CT40_9CLOT</name>
<dbReference type="NCBIfam" id="TIGR02937">
    <property type="entry name" value="sigma70-ECF"/>
    <property type="match status" value="1"/>
</dbReference>
<dbReference type="SUPFAM" id="SSF88946">
    <property type="entry name" value="Sigma2 domain of RNA polymerase sigma factors"/>
    <property type="match status" value="1"/>
</dbReference>
<keyword evidence="4" id="KW-0804">Transcription</keyword>
<dbReference type="Gene3D" id="1.10.10.10">
    <property type="entry name" value="Winged helix-like DNA-binding domain superfamily/Winged helix DNA-binding domain"/>
    <property type="match status" value="1"/>
</dbReference>
<comment type="caution">
    <text evidence="7">The sequence shown here is derived from an EMBL/GenBank/DDBJ whole genome shotgun (WGS) entry which is preliminary data.</text>
</comment>
<feature type="domain" description="RNA polymerase sigma factor 70 region 4 type 2" evidence="6">
    <location>
        <begin position="114"/>
        <end position="165"/>
    </location>
</feature>
<dbReference type="PANTHER" id="PTHR43133">
    <property type="entry name" value="RNA POLYMERASE ECF-TYPE SIGMA FACTO"/>
    <property type="match status" value="1"/>
</dbReference>
<organism evidence="7 8">
    <name type="scientific">Clostridium ganghwense</name>
    <dbReference type="NCBI Taxonomy" id="312089"/>
    <lineage>
        <taxon>Bacteria</taxon>
        <taxon>Bacillati</taxon>
        <taxon>Bacillota</taxon>
        <taxon>Clostridia</taxon>
        <taxon>Eubacteriales</taxon>
        <taxon>Clostridiaceae</taxon>
        <taxon>Clostridium</taxon>
    </lineage>
</organism>
<evidence type="ECO:0000259" key="5">
    <source>
        <dbReference type="Pfam" id="PF04542"/>
    </source>
</evidence>
<dbReference type="InterPro" id="IPR036388">
    <property type="entry name" value="WH-like_DNA-bd_sf"/>
</dbReference>
<evidence type="ECO:0000313" key="7">
    <source>
        <dbReference type="EMBL" id="MCY6372093.1"/>
    </source>
</evidence>
<keyword evidence="3" id="KW-0731">Sigma factor</keyword>
<evidence type="ECO:0000313" key="8">
    <source>
        <dbReference type="Proteomes" id="UP001079657"/>
    </source>
</evidence>
<gene>
    <name evidence="7" type="ORF">OXH55_15770</name>
</gene>
<comment type="similarity">
    <text evidence="1">Belongs to the sigma-70 factor family. ECF subfamily.</text>
</comment>
<evidence type="ECO:0000256" key="3">
    <source>
        <dbReference type="ARBA" id="ARBA00023082"/>
    </source>
</evidence>
<keyword evidence="2" id="KW-0805">Transcription regulation</keyword>
<evidence type="ECO:0000259" key="6">
    <source>
        <dbReference type="Pfam" id="PF08281"/>
    </source>
</evidence>
<dbReference type="SUPFAM" id="SSF88659">
    <property type="entry name" value="Sigma3 and sigma4 domains of RNA polymerase sigma factors"/>
    <property type="match status" value="1"/>
</dbReference>
<dbReference type="InterPro" id="IPR007627">
    <property type="entry name" value="RNA_pol_sigma70_r2"/>
</dbReference>
<dbReference type="CDD" id="cd06171">
    <property type="entry name" value="Sigma70_r4"/>
    <property type="match status" value="1"/>
</dbReference>
<accession>A0ABT4CT40</accession>
<dbReference type="Proteomes" id="UP001079657">
    <property type="component" value="Unassembled WGS sequence"/>
</dbReference>
<reference evidence="7" key="1">
    <citation type="submission" date="2022-12" db="EMBL/GenBank/DDBJ databases">
        <authorList>
            <person name="Wang J."/>
        </authorList>
    </citation>
    <scope>NUCLEOTIDE SEQUENCE</scope>
    <source>
        <strain evidence="7">HY-42-06</strain>
    </source>
</reference>
<feature type="domain" description="RNA polymerase sigma-70 region 2" evidence="5">
    <location>
        <begin position="24"/>
        <end position="84"/>
    </location>
</feature>
<dbReference type="Pfam" id="PF04542">
    <property type="entry name" value="Sigma70_r2"/>
    <property type="match status" value="1"/>
</dbReference>
<evidence type="ECO:0000256" key="4">
    <source>
        <dbReference type="ARBA" id="ARBA00023163"/>
    </source>
</evidence>
<sequence>MNIFNFKLNKKQKNFEKLLIPQLNKLYKISFSYLKDKDKASDALQDTALIAYRKLDTLKDKSKFNSWITSILINRCKELLRRESKLIFEELCEEKKNILTNSKDIYSKIDTSIDILNSLEELDEKYRDVITLKYFGDYSIKEIATILKIPEGTVKSRINFGIKKLNNIMSDGEVAYNEL</sequence>
<dbReference type="InterPro" id="IPR013325">
    <property type="entry name" value="RNA_pol_sigma_r2"/>
</dbReference>
<dbReference type="InterPro" id="IPR014284">
    <property type="entry name" value="RNA_pol_sigma-70_dom"/>
</dbReference>